<sequence>MHKSRLAGLVIDCQVDDINPAATFWAGALGYTAIASDEEWASKYVHLDVPEAEARLLVQKVSHPSRVHLDIETDNIQAEVRRLEKLGAKIVQVMERWTVMEAPTGHRFCVVNPQRSDFHEAGDVNVWK</sequence>
<accession>A0ABR6ZL08</accession>
<keyword evidence="3" id="KW-1185">Reference proteome</keyword>
<dbReference type="PANTHER" id="PTHR35908">
    <property type="entry name" value="HYPOTHETICAL FUSION PROTEIN"/>
    <property type="match status" value="1"/>
</dbReference>
<name>A0ABR6ZL08_9BURK</name>
<protein>
    <submittedName>
        <fullName evidence="2">VOC family protein</fullName>
    </submittedName>
</protein>
<dbReference type="CDD" id="cd06587">
    <property type="entry name" value="VOC"/>
    <property type="match status" value="1"/>
</dbReference>
<dbReference type="Gene3D" id="3.10.180.10">
    <property type="entry name" value="2,3-Dihydroxybiphenyl 1,2-Dioxygenase, domain 1"/>
    <property type="match status" value="1"/>
</dbReference>
<dbReference type="InterPro" id="IPR041581">
    <property type="entry name" value="Glyoxalase_6"/>
</dbReference>
<evidence type="ECO:0000259" key="1">
    <source>
        <dbReference type="PROSITE" id="PS51819"/>
    </source>
</evidence>
<reference evidence="2 3" key="1">
    <citation type="submission" date="2020-08" db="EMBL/GenBank/DDBJ databases">
        <title>Novel species isolated from subtropical streams in China.</title>
        <authorList>
            <person name="Lu H."/>
        </authorList>
    </citation>
    <scope>NUCLEOTIDE SEQUENCE [LARGE SCALE GENOMIC DNA]</scope>
    <source>
        <strain evidence="2 3">CY18W</strain>
    </source>
</reference>
<dbReference type="InterPro" id="IPR029068">
    <property type="entry name" value="Glyas_Bleomycin-R_OHBP_Dase"/>
</dbReference>
<organism evidence="2 3">
    <name type="scientific">Undibacterium hunanense</name>
    <dbReference type="NCBI Taxonomy" id="2762292"/>
    <lineage>
        <taxon>Bacteria</taxon>
        <taxon>Pseudomonadati</taxon>
        <taxon>Pseudomonadota</taxon>
        <taxon>Betaproteobacteria</taxon>
        <taxon>Burkholderiales</taxon>
        <taxon>Oxalobacteraceae</taxon>
        <taxon>Undibacterium</taxon>
    </lineage>
</organism>
<dbReference type="PROSITE" id="PS51819">
    <property type="entry name" value="VOC"/>
    <property type="match status" value="1"/>
</dbReference>
<feature type="domain" description="VOC" evidence="1">
    <location>
        <begin position="5"/>
        <end position="128"/>
    </location>
</feature>
<dbReference type="EMBL" id="JACOGF010000002">
    <property type="protein sequence ID" value="MBC3916579.1"/>
    <property type="molecule type" value="Genomic_DNA"/>
</dbReference>
<dbReference type="InterPro" id="IPR037523">
    <property type="entry name" value="VOC_core"/>
</dbReference>
<dbReference type="PANTHER" id="PTHR35908:SF1">
    <property type="entry name" value="CONSERVED PROTEIN"/>
    <property type="match status" value="1"/>
</dbReference>
<gene>
    <name evidence="2" type="ORF">H8L32_03690</name>
</gene>
<dbReference type="Pfam" id="PF18029">
    <property type="entry name" value="Glyoxalase_6"/>
    <property type="match status" value="1"/>
</dbReference>
<dbReference type="RefSeq" id="WP_186945834.1">
    <property type="nucleotide sequence ID" value="NZ_JACOGF010000002.1"/>
</dbReference>
<evidence type="ECO:0000313" key="2">
    <source>
        <dbReference type="EMBL" id="MBC3916579.1"/>
    </source>
</evidence>
<comment type="caution">
    <text evidence="2">The sequence shown here is derived from an EMBL/GenBank/DDBJ whole genome shotgun (WGS) entry which is preliminary data.</text>
</comment>
<proteinExistence type="predicted"/>
<dbReference type="SUPFAM" id="SSF54593">
    <property type="entry name" value="Glyoxalase/Bleomycin resistance protein/Dihydroxybiphenyl dioxygenase"/>
    <property type="match status" value="1"/>
</dbReference>
<evidence type="ECO:0000313" key="3">
    <source>
        <dbReference type="Proteomes" id="UP000650424"/>
    </source>
</evidence>
<dbReference type="Proteomes" id="UP000650424">
    <property type="component" value="Unassembled WGS sequence"/>
</dbReference>